<dbReference type="AlphaFoldDB" id="A0A9D1Q4F9"/>
<organism evidence="2 3">
    <name type="scientific">Candidatus Ignatzschineria merdigallinarum</name>
    <dbReference type="NCBI Taxonomy" id="2838621"/>
    <lineage>
        <taxon>Bacteria</taxon>
        <taxon>Pseudomonadati</taxon>
        <taxon>Pseudomonadota</taxon>
        <taxon>Gammaproteobacteria</taxon>
        <taxon>Cardiobacteriales</taxon>
        <taxon>Ignatzschineriaceae</taxon>
        <taxon>Ignatzschineria</taxon>
    </lineage>
</organism>
<comment type="caution">
    <text evidence="2">The sequence shown here is derived from an EMBL/GenBank/DDBJ whole genome shotgun (WGS) entry which is preliminary data.</text>
</comment>
<keyword evidence="2" id="KW-0012">Acyltransferase</keyword>
<gene>
    <name evidence="2" type="ORF">H9889_00145</name>
</gene>
<dbReference type="Pfam" id="PF00583">
    <property type="entry name" value="Acetyltransf_1"/>
    <property type="match status" value="1"/>
</dbReference>
<dbReference type="InterPro" id="IPR000182">
    <property type="entry name" value="GNAT_dom"/>
</dbReference>
<proteinExistence type="predicted"/>
<evidence type="ECO:0000259" key="1">
    <source>
        <dbReference type="PROSITE" id="PS51186"/>
    </source>
</evidence>
<protein>
    <submittedName>
        <fullName evidence="2">GNAT family N-acetyltransferase</fullName>
        <ecNumber evidence="2">2.3.1.-</ecNumber>
    </submittedName>
</protein>
<sequence length="169" mass="19068">MKIQQTFFIEDAAKGGKDPAFSLRKLKTETEIHAAAQLLCQALLESNQLAGKTLYRREVESEQVFLANISELYGVFETTTDQLIAMIAVEEDSIERIAVAKSYQRRGLGRALLYFAHQQLSAEYMDIYADNVPALRLLTDYGFSMFDETAPEQGDLMAEDPHTVIHLML</sequence>
<reference evidence="2" key="1">
    <citation type="journal article" date="2021" name="PeerJ">
        <title>Extensive microbial diversity within the chicken gut microbiome revealed by metagenomics and culture.</title>
        <authorList>
            <person name="Gilroy R."/>
            <person name="Ravi A."/>
            <person name="Getino M."/>
            <person name="Pursley I."/>
            <person name="Horton D.L."/>
            <person name="Alikhan N.F."/>
            <person name="Baker D."/>
            <person name="Gharbi K."/>
            <person name="Hall N."/>
            <person name="Watson M."/>
            <person name="Adriaenssens E.M."/>
            <person name="Foster-Nyarko E."/>
            <person name="Jarju S."/>
            <person name="Secka A."/>
            <person name="Antonio M."/>
            <person name="Oren A."/>
            <person name="Chaudhuri R.R."/>
            <person name="La Ragione R."/>
            <person name="Hildebrand F."/>
            <person name="Pallen M.J."/>
        </authorList>
    </citation>
    <scope>NUCLEOTIDE SEQUENCE</scope>
    <source>
        <strain evidence="2">CHK160-9182</strain>
    </source>
</reference>
<keyword evidence="2" id="KW-0808">Transferase</keyword>
<name>A0A9D1Q4F9_9GAMM</name>
<dbReference type="Gene3D" id="3.40.630.30">
    <property type="match status" value="1"/>
</dbReference>
<feature type="domain" description="N-acetyltransferase" evidence="1">
    <location>
        <begin position="21"/>
        <end position="162"/>
    </location>
</feature>
<dbReference type="EMBL" id="DXHP01000003">
    <property type="protein sequence ID" value="HIW05728.1"/>
    <property type="molecule type" value="Genomic_DNA"/>
</dbReference>
<dbReference type="Proteomes" id="UP000823934">
    <property type="component" value="Unassembled WGS sequence"/>
</dbReference>
<dbReference type="SUPFAM" id="SSF55729">
    <property type="entry name" value="Acyl-CoA N-acyltransferases (Nat)"/>
    <property type="match status" value="1"/>
</dbReference>
<dbReference type="InterPro" id="IPR016181">
    <property type="entry name" value="Acyl_CoA_acyltransferase"/>
</dbReference>
<accession>A0A9D1Q4F9</accession>
<dbReference type="PROSITE" id="PS51186">
    <property type="entry name" value="GNAT"/>
    <property type="match status" value="1"/>
</dbReference>
<evidence type="ECO:0000313" key="3">
    <source>
        <dbReference type="Proteomes" id="UP000823934"/>
    </source>
</evidence>
<dbReference type="GO" id="GO:0016747">
    <property type="term" value="F:acyltransferase activity, transferring groups other than amino-acyl groups"/>
    <property type="evidence" value="ECO:0007669"/>
    <property type="project" value="InterPro"/>
</dbReference>
<dbReference type="CDD" id="cd04301">
    <property type="entry name" value="NAT_SF"/>
    <property type="match status" value="1"/>
</dbReference>
<evidence type="ECO:0000313" key="2">
    <source>
        <dbReference type="EMBL" id="HIW05728.1"/>
    </source>
</evidence>
<reference evidence="2" key="2">
    <citation type="submission" date="2021-04" db="EMBL/GenBank/DDBJ databases">
        <authorList>
            <person name="Gilroy R."/>
        </authorList>
    </citation>
    <scope>NUCLEOTIDE SEQUENCE</scope>
    <source>
        <strain evidence="2">CHK160-9182</strain>
    </source>
</reference>
<dbReference type="EC" id="2.3.1.-" evidence="2"/>